<evidence type="ECO:0000313" key="1">
    <source>
        <dbReference type="EMBL" id="MDT0555198.1"/>
    </source>
</evidence>
<keyword evidence="2" id="KW-1185">Reference proteome</keyword>
<dbReference type="EMBL" id="JAVRHZ010000001">
    <property type="protein sequence ID" value="MDT0555198.1"/>
    <property type="molecule type" value="Genomic_DNA"/>
</dbReference>
<reference evidence="1 2" key="1">
    <citation type="submission" date="2023-09" db="EMBL/GenBank/DDBJ databases">
        <authorList>
            <person name="Rey-Velasco X."/>
        </authorList>
    </citation>
    <scope>NUCLEOTIDE SEQUENCE [LARGE SCALE GENOMIC DNA]</scope>
    <source>
        <strain evidence="1 2">W242</strain>
    </source>
</reference>
<dbReference type="RefSeq" id="WP_311332145.1">
    <property type="nucleotide sequence ID" value="NZ_JAVRHZ010000001.1"/>
</dbReference>
<gene>
    <name evidence="1" type="ORF">RM538_04220</name>
</gene>
<evidence type="ECO:0008006" key="3">
    <source>
        <dbReference type="Google" id="ProtNLM"/>
    </source>
</evidence>
<comment type="caution">
    <text evidence="1">The sequence shown here is derived from an EMBL/GenBank/DDBJ whole genome shotgun (WGS) entry which is preliminary data.</text>
</comment>
<protein>
    <recommendedName>
        <fullName evidence="3">Lipoprotein</fullName>
    </recommendedName>
</protein>
<proteinExistence type="predicted"/>
<sequence>MNYIKLNLALFFSLTILLNSGCGEKKNSRVKESEKEPYITEEILEEVLDEIQAKQNPITEKLKKLTPLSSTDMDAWMPDKLGNLHRVNYKTNAMPASFTFVTIARFKSLNTSEQLDITLMDGAGPMGSMAIAPFLDLERITRATSTDEGFQKTITKNGTVYIQKYNEQDDTYFLQFTNKDRFIVKIETQNITEKSLWEYASQFHFNALPKI</sequence>
<organism evidence="1 2">
    <name type="scientific">Patiriisocius hiemis</name>
    <dbReference type="NCBI Taxonomy" id="3075604"/>
    <lineage>
        <taxon>Bacteria</taxon>
        <taxon>Pseudomonadati</taxon>
        <taxon>Bacteroidota</taxon>
        <taxon>Flavobacteriia</taxon>
        <taxon>Flavobacteriales</taxon>
        <taxon>Flavobacteriaceae</taxon>
        <taxon>Patiriisocius</taxon>
    </lineage>
</organism>
<evidence type="ECO:0000313" key="2">
    <source>
        <dbReference type="Proteomes" id="UP001254488"/>
    </source>
</evidence>
<accession>A0ABU2YAH8</accession>
<dbReference type="Proteomes" id="UP001254488">
    <property type="component" value="Unassembled WGS sequence"/>
</dbReference>
<name>A0ABU2YAH8_9FLAO</name>